<dbReference type="PANTHER" id="PTHR31793:SF2">
    <property type="entry name" value="BLR1345 PROTEIN"/>
    <property type="match status" value="1"/>
</dbReference>
<dbReference type="InterPro" id="IPR029069">
    <property type="entry name" value="HotDog_dom_sf"/>
</dbReference>
<dbReference type="Gene3D" id="3.10.129.10">
    <property type="entry name" value="Hotdog Thioesterase"/>
    <property type="match status" value="1"/>
</dbReference>
<accession>A0AAE4B5P0</accession>
<dbReference type="RefSeq" id="WP_306736836.1">
    <property type="nucleotide sequence ID" value="NZ_JANHAX010000005.1"/>
</dbReference>
<organism evidence="1 2">
    <name type="scientific">Marimonas arenosa</name>
    <dbReference type="NCBI Taxonomy" id="1795305"/>
    <lineage>
        <taxon>Bacteria</taxon>
        <taxon>Pseudomonadati</taxon>
        <taxon>Pseudomonadota</taxon>
        <taxon>Alphaproteobacteria</taxon>
        <taxon>Rhodobacterales</taxon>
        <taxon>Paracoccaceae</taxon>
        <taxon>Marimonas</taxon>
    </lineage>
</organism>
<comment type="caution">
    <text evidence="1">The sequence shown here is derived from an EMBL/GenBank/DDBJ whole genome shotgun (WGS) entry which is preliminary data.</text>
</comment>
<protein>
    <submittedName>
        <fullName evidence="1">Thioesterase family protein</fullName>
    </submittedName>
</protein>
<dbReference type="GO" id="GO:0047617">
    <property type="term" value="F:fatty acyl-CoA hydrolase activity"/>
    <property type="evidence" value="ECO:0007669"/>
    <property type="project" value="TreeGrafter"/>
</dbReference>
<dbReference type="EMBL" id="JANHAX010000005">
    <property type="protein sequence ID" value="MDQ2091550.1"/>
    <property type="molecule type" value="Genomic_DNA"/>
</dbReference>
<evidence type="ECO:0000313" key="1">
    <source>
        <dbReference type="EMBL" id="MDQ2091550.1"/>
    </source>
</evidence>
<sequence>MAKPFLSEPMQVETQWLDYNGHLNMAFYNVLMDRGVDQLWDRLGFGPDYRERTGCTTYSAEYHMRYVRELHAGDRVRVSYQLLDWSPKSFHFYQELIHDDGWISATGEGLGLHVDQSGPKVVPMPADIHAKFEALFAEHSQLPRPQHVGHPIGIRRT</sequence>
<reference evidence="1" key="2">
    <citation type="submission" date="2023-02" db="EMBL/GenBank/DDBJ databases">
        <title>'Rhodoalgimonas zhirmunskyi' gen. nov., isolated from a red alga.</title>
        <authorList>
            <person name="Nedashkovskaya O.I."/>
            <person name="Otstavnykh N.Y."/>
            <person name="Bystritskaya E.P."/>
            <person name="Balabanova L.A."/>
            <person name="Isaeva M.P."/>
        </authorList>
    </citation>
    <scope>NUCLEOTIDE SEQUENCE</scope>
    <source>
        <strain evidence="1">KCTC 52189</strain>
    </source>
</reference>
<dbReference type="PANTHER" id="PTHR31793">
    <property type="entry name" value="4-HYDROXYBENZOYL-COA THIOESTERASE FAMILY MEMBER"/>
    <property type="match status" value="1"/>
</dbReference>
<keyword evidence="2" id="KW-1185">Reference proteome</keyword>
<reference evidence="1" key="1">
    <citation type="submission" date="2022-07" db="EMBL/GenBank/DDBJ databases">
        <authorList>
            <person name="Otstavnykh N."/>
            <person name="Isaeva M."/>
            <person name="Bystritskaya E."/>
        </authorList>
    </citation>
    <scope>NUCLEOTIDE SEQUENCE</scope>
    <source>
        <strain evidence="1">KCTC 52189</strain>
    </source>
</reference>
<dbReference type="AlphaFoldDB" id="A0AAE4B5P0"/>
<gene>
    <name evidence="1" type="ORF">NO357_16735</name>
</gene>
<dbReference type="InterPro" id="IPR050563">
    <property type="entry name" value="4-hydroxybenzoyl-CoA_TE"/>
</dbReference>
<evidence type="ECO:0000313" key="2">
    <source>
        <dbReference type="Proteomes" id="UP001226762"/>
    </source>
</evidence>
<dbReference type="SUPFAM" id="SSF54637">
    <property type="entry name" value="Thioesterase/thiol ester dehydrase-isomerase"/>
    <property type="match status" value="1"/>
</dbReference>
<dbReference type="Pfam" id="PF13279">
    <property type="entry name" value="4HBT_2"/>
    <property type="match status" value="1"/>
</dbReference>
<dbReference type="Proteomes" id="UP001226762">
    <property type="component" value="Unassembled WGS sequence"/>
</dbReference>
<name>A0AAE4B5P0_9RHOB</name>
<dbReference type="CDD" id="cd00586">
    <property type="entry name" value="4HBT"/>
    <property type="match status" value="1"/>
</dbReference>
<proteinExistence type="predicted"/>